<evidence type="ECO:0000259" key="1">
    <source>
        <dbReference type="Pfam" id="PF21758"/>
    </source>
</evidence>
<dbReference type="HOGENOM" id="CLU_139132_2_0_2"/>
<protein>
    <recommendedName>
        <fullName evidence="1">Prenylated flavin chaperone LpdD-like domain-containing protein</fullName>
    </recommendedName>
</protein>
<reference evidence="2 3" key="1">
    <citation type="submission" date="2014-07" db="EMBL/GenBank/DDBJ databases">
        <title>Methanogenic archaea and the global carbon cycle.</title>
        <authorList>
            <person name="Henriksen J.R."/>
            <person name="Luke J."/>
            <person name="Reinhart S."/>
            <person name="Benedict M.N."/>
            <person name="Youngblut N.D."/>
            <person name="Metcalf M.E."/>
            <person name="Whitaker R.J."/>
            <person name="Metcalf W.W."/>
        </authorList>
    </citation>
    <scope>NUCLEOTIDE SEQUENCE [LARGE SCALE GENOMIC DNA]</scope>
    <source>
        <strain evidence="2 3">MS</strain>
    </source>
</reference>
<evidence type="ECO:0000313" key="2">
    <source>
        <dbReference type="EMBL" id="AKB53533.1"/>
    </source>
</evidence>
<proteinExistence type="predicted"/>
<dbReference type="RefSeq" id="WP_048119990.1">
    <property type="nucleotide sequence ID" value="NZ_CP009528.1"/>
</dbReference>
<dbReference type="GeneID" id="24843716"/>
<dbReference type="KEGG" id="mby:MSBRM_0535"/>
<dbReference type="STRING" id="1434108.MSBRM_0535"/>
<dbReference type="Pfam" id="PF21758">
    <property type="entry name" value="PAC_bac"/>
    <property type="match status" value="1"/>
</dbReference>
<organism evidence="2 3">
    <name type="scientific">Methanosarcina barkeri MS</name>
    <dbReference type="NCBI Taxonomy" id="1434108"/>
    <lineage>
        <taxon>Archaea</taxon>
        <taxon>Methanobacteriati</taxon>
        <taxon>Methanobacteriota</taxon>
        <taxon>Stenosarchaea group</taxon>
        <taxon>Methanomicrobia</taxon>
        <taxon>Methanosarcinales</taxon>
        <taxon>Methanosarcinaceae</taxon>
        <taxon>Methanosarcina</taxon>
    </lineage>
</organism>
<keyword evidence="3" id="KW-1185">Reference proteome</keyword>
<name>A0A0E3QQU1_METBA</name>
<dbReference type="EMBL" id="CP009528">
    <property type="protein sequence ID" value="AKB53533.1"/>
    <property type="molecule type" value="Genomic_DNA"/>
</dbReference>
<gene>
    <name evidence="2" type="ORF">MSBRM_0535</name>
</gene>
<dbReference type="InterPro" id="IPR048844">
    <property type="entry name" value="LpdD_chaperone-like"/>
</dbReference>
<feature type="domain" description="Prenylated flavin chaperone LpdD-like" evidence="1">
    <location>
        <begin position="9"/>
        <end position="113"/>
    </location>
</feature>
<dbReference type="PATRIC" id="fig|1434108.4.peg.632"/>
<evidence type="ECO:0000313" key="3">
    <source>
        <dbReference type="Proteomes" id="UP000033033"/>
    </source>
</evidence>
<accession>A0A0E3QQU1</accession>
<sequence>MFQIKRKVGKIEIVLDAKKVGEDYLLTLTGGEEHVGAVAVGLFDEKNQRASSSVITMPGHREEYLALDGARQVSRVTKNTSVFVVGIHQDDISPEEIKNIVSAAGKMVENFISFYKKGDELEEQDKDLKQRHEMNTRSKA</sequence>
<dbReference type="Proteomes" id="UP000033033">
    <property type="component" value="Chromosome"/>
</dbReference>
<dbReference type="AlphaFoldDB" id="A0A0E3QQU1"/>